<protein>
    <submittedName>
        <fullName evidence="1">Uncharacterized protein</fullName>
    </submittedName>
</protein>
<accession>A0A397WE16</accession>
<keyword evidence="2" id="KW-1185">Reference proteome</keyword>
<dbReference type="EMBL" id="QKWP01000005">
    <property type="protein sequence ID" value="RIB30796.1"/>
    <property type="molecule type" value="Genomic_DNA"/>
</dbReference>
<name>A0A397WE16_9GLOM</name>
<comment type="caution">
    <text evidence="1">The sequence shown here is derived from an EMBL/GenBank/DDBJ whole genome shotgun (WGS) entry which is preliminary data.</text>
</comment>
<evidence type="ECO:0000313" key="2">
    <source>
        <dbReference type="Proteomes" id="UP000266673"/>
    </source>
</evidence>
<proteinExistence type="predicted"/>
<dbReference type="AlphaFoldDB" id="A0A397WE16"/>
<gene>
    <name evidence="1" type="ORF">C2G38_2151782</name>
</gene>
<reference evidence="1 2" key="1">
    <citation type="submission" date="2018-06" db="EMBL/GenBank/DDBJ databases">
        <title>Comparative genomics reveals the genomic features of Rhizophagus irregularis, R. cerebriforme, R. diaphanum and Gigaspora rosea, and their symbiotic lifestyle signature.</title>
        <authorList>
            <person name="Morin E."/>
            <person name="San Clemente H."/>
            <person name="Chen E.C.H."/>
            <person name="De La Providencia I."/>
            <person name="Hainaut M."/>
            <person name="Kuo A."/>
            <person name="Kohler A."/>
            <person name="Murat C."/>
            <person name="Tang N."/>
            <person name="Roy S."/>
            <person name="Loubradou J."/>
            <person name="Henrissat B."/>
            <person name="Grigoriev I.V."/>
            <person name="Corradi N."/>
            <person name="Roux C."/>
            <person name="Martin F.M."/>
        </authorList>
    </citation>
    <scope>NUCLEOTIDE SEQUENCE [LARGE SCALE GENOMIC DNA]</scope>
    <source>
        <strain evidence="1 2">DAOM 194757</strain>
    </source>
</reference>
<evidence type="ECO:0000313" key="1">
    <source>
        <dbReference type="EMBL" id="RIB30796.1"/>
    </source>
</evidence>
<organism evidence="1 2">
    <name type="scientific">Gigaspora rosea</name>
    <dbReference type="NCBI Taxonomy" id="44941"/>
    <lineage>
        <taxon>Eukaryota</taxon>
        <taxon>Fungi</taxon>
        <taxon>Fungi incertae sedis</taxon>
        <taxon>Mucoromycota</taxon>
        <taxon>Glomeromycotina</taxon>
        <taxon>Glomeromycetes</taxon>
        <taxon>Diversisporales</taxon>
        <taxon>Gigasporaceae</taxon>
        <taxon>Gigaspora</taxon>
    </lineage>
</organism>
<sequence length="118" mass="13848">MAFFKKIINKFNKKESLNIEHQFETTNNLKEIDNEIEIQKENWPEILQNFDLNCGYENGDSTLFDNDQFTLLTNNSEDLVIESPKLFINGENQSTSSKSTLIENSISDKFFYQICLFF</sequence>
<dbReference type="Proteomes" id="UP000266673">
    <property type="component" value="Unassembled WGS sequence"/>
</dbReference>